<keyword evidence="1" id="KW-1133">Transmembrane helix</keyword>
<comment type="caution">
    <text evidence="2">The sequence shown here is derived from an EMBL/GenBank/DDBJ whole genome shotgun (WGS) entry which is preliminary data.</text>
</comment>
<sequence>MDSQLSYHFNLLISAVINFLISINNIYFQQHSHSTSSPNLFDIEQPPPNYTSRHESINDFLEKNRNINKYKFFLKANDIDRINTKHQYIYGLNGGSCWN</sequence>
<accession>A0A9N9KAN6</accession>
<gene>
    <name evidence="2" type="ORF">DERYTH_LOCUS26141</name>
</gene>
<evidence type="ECO:0000313" key="2">
    <source>
        <dbReference type="EMBL" id="CAG8815625.1"/>
    </source>
</evidence>
<protein>
    <submittedName>
        <fullName evidence="2">741_t:CDS:1</fullName>
    </submittedName>
</protein>
<keyword evidence="1" id="KW-0472">Membrane</keyword>
<dbReference type="AlphaFoldDB" id="A0A9N9KAN6"/>
<proteinExistence type="predicted"/>
<dbReference type="EMBL" id="CAJVPY010052813">
    <property type="protein sequence ID" value="CAG8815625.1"/>
    <property type="molecule type" value="Genomic_DNA"/>
</dbReference>
<name>A0A9N9KAN6_9GLOM</name>
<feature type="non-terminal residue" evidence="2">
    <location>
        <position position="99"/>
    </location>
</feature>
<reference evidence="2" key="1">
    <citation type="submission" date="2021-06" db="EMBL/GenBank/DDBJ databases">
        <authorList>
            <person name="Kallberg Y."/>
            <person name="Tangrot J."/>
            <person name="Rosling A."/>
        </authorList>
    </citation>
    <scope>NUCLEOTIDE SEQUENCE</scope>
    <source>
        <strain evidence="2">MA453B</strain>
    </source>
</reference>
<keyword evidence="3" id="KW-1185">Reference proteome</keyword>
<evidence type="ECO:0000313" key="3">
    <source>
        <dbReference type="Proteomes" id="UP000789405"/>
    </source>
</evidence>
<feature type="transmembrane region" description="Helical" evidence="1">
    <location>
        <begin position="6"/>
        <end position="28"/>
    </location>
</feature>
<evidence type="ECO:0000256" key="1">
    <source>
        <dbReference type="SAM" id="Phobius"/>
    </source>
</evidence>
<dbReference type="Proteomes" id="UP000789405">
    <property type="component" value="Unassembled WGS sequence"/>
</dbReference>
<keyword evidence="1" id="KW-0812">Transmembrane</keyword>
<organism evidence="2 3">
    <name type="scientific">Dentiscutata erythropus</name>
    <dbReference type="NCBI Taxonomy" id="1348616"/>
    <lineage>
        <taxon>Eukaryota</taxon>
        <taxon>Fungi</taxon>
        <taxon>Fungi incertae sedis</taxon>
        <taxon>Mucoromycota</taxon>
        <taxon>Glomeromycotina</taxon>
        <taxon>Glomeromycetes</taxon>
        <taxon>Diversisporales</taxon>
        <taxon>Gigasporaceae</taxon>
        <taxon>Dentiscutata</taxon>
    </lineage>
</organism>